<reference evidence="2" key="1">
    <citation type="submission" date="2023-08" db="EMBL/GenBank/DDBJ databases">
        <title>Comparative genomics and taxonomic characterization of three novel marine species of genus Marivirga.</title>
        <authorList>
            <person name="Muhammad N."/>
            <person name="Kim S.-G."/>
        </authorList>
    </citation>
    <scope>NUCLEOTIDE SEQUENCE [LARGE SCALE GENOMIC DNA]</scope>
    <source>
        <strain evidence="2">ABR2-2</strain>
    </source>
</reference>
<dbReference type="RefSeq" id="WP_308355675.1">
    <property type="nucleotide sequence ID" value="NZ_CP129970.2"/>
</dbReference>
<keyword evidence="3" id="KW-1185">Reference proteome</keyword>
<keyword evidence="2" id="KW-0489">Methyltransferase</keyword>
<sequence length="246" mass="29295">MSPKKNEWFYNWFNSPFYHKLYVERDENEAKEFVQNLFYHLNIKEGSKILDVACGRGRHAIYMNKLGCKVEGIDYSDNNINEAKKLENDKLHFHLHDMRKVFKEESFDYAFNFFTSFGYFENDSENQDTINAITKALKQEGILVLDFLNPYKVIKELESEEVKIIDGTAFKIQKHLEGENLIKKIEFDSEEKKYCFEEKLTVLRRIKFLEYFRNANLMPLETLGDYALSPYDQDSSDRMIFICKKL</sequence>
<dbReference type="Gene3D" id="2.20.25.110">
    <property type="entry name" value="S-adenosyl-L-methionine-dependent methyltransferases"/>
    <property type="match status" value="1"/>
</dbReference>
<dbReference type="CDD" id="cd02440">
    <property type="entry name" value="AdoMet_MTases"/>
    <property type="match status" value="1"/>
</dbReference>
<organism evidence="2 3">
    <name type="scientific">Marivirga arenosa</name>
    <dbReference type="NCBI Taxonomy" id="3059076"/>
    <lineage>
        <taxon>Bacteria</taxon>
        <taxon>Pseudomonadati</taxon>
        <taxon>Bacteroidota</taxon>
        <taxon>Cytophagia</taxon>
        <taxon>Cytophagales</taxon>
        <taxon>Marivirgaceae</taxon>
        <taxon>Marivirga</taxon>
    </lineage>
</organism>
<dbReference type="InterPro" id="IPR029063">
    <property type="entry name" value="SAM-dependent_MTases_sf"/>
</dbReference>
<feature type="domain" description="Methyltransferase" evidence="1">
    <location>
        <begin position="44"/>
        <end position="163"/>
    </location>
</feature>
<dbReference type="InterPro" id="IPR025714">
    <property type="entry name" value="Methyltranfer_dom"/>
</dbReference>
<evidence type="ECO:0000313" key="2">
    <source>
        <dbReference type="EMBL" id="WMN05980.1"/>
    </source>
</evidence>
<dbReference type="Gene3D" id="3.40.50.150">
    <property type="entry name" value="Vaccinia Virus protein VP39"/>
    <property type="match status" value="1"/>
</dbReference>
<keyword evidence="2" id="KW-0808">Transferase</keyword>
<accession>A0AA51N5G2</accession>
<dbReference type="AlphaFoldDB" id="A0AA51N5G2"/>
<protein>
    <submittedName>
        <fullName evidence="2">Class I SAM-dependent methyltransferase</fullName>
        <ecNumber evidence="2">2.1.1.-</ecNumber>
    </submittedName>
</protein>
<evidence type="ECO:0000259" key="1">
    <source>
        <dbReference type="Pfam" id="PF13847"/>
    </source>
</evidence>
<proteinExistence type="predicted"/>
<dbReference type="GO" id="GO:0032259">
    <property type="term" value="P:methylation"/>
    <property type="evidence" value="ECO:0007669"/>
    <property type="project" value="UniProtKB-KW"/>
</dbReference>
<dbReference type="Proteomes" id="UP001244443">
    <property type="component" value="Chromosome"/>
</dbReference>
<evidence type="ECO:0000313" key="3">
    <source>
        <dbReference type="Proteomes" id="UP001244443"/>
    </source>
</evidence>
<dbReference type="PANTHER" id="PTHR43861">
    <property type="entry name" value="TRANS-ACONITATE 2-METHYLTRANSFERASE-RELATED"/>
    <property type="match status" value="1"/>
</dbReference>
<gene>
    <name evidence="2" type="ORF">QYS48_31175</name>
</gene>
<dbReference type="EC" id="2.1.1.-" evidence="2"/>
<dbReference type="EMBL" id="CP129970">
    <property type="protein sequence ID" value="WMN05980.1"/>
    <property type="molecule type" value="Genomic_DNA"/>
</dbReference>
<dbReference type="SUPFAM" id="SSF53335">
    <property type="entry name" value="S-adenosyl-L-methionine-dependent methyltransferases"/>
    <property type="match status" value="1"/>
</dbReference>
<dbReference type="GO" id="GO:0008168">
    <property type="term" value="F:methyltransferase activity"/>
    <property type="evidence" value="ECO:0007669"/>
    <property type="project" value="UniProtKB-KW"/>
</dbReference>
<name>A0AA51N5G2_9BACT</name>
<dbReference type="Pfam" id="PF13847">
    <property type="entry name" value="Methyltransf_31"/>
    <property type="match status" value="1"/>
</dbReference>
<dbReference type="PANTHER" id="PTHR43861:SF1">
    <property type="entry name" value="TRANS-ACONITATE 2-METHYLTRANSFERASE"/>
    <property type="match status" value="1"/>
</dbReference>